<dbReference type="Pfam" id="PF02826">
    <property type="entry name" value="2-Hacid_dh_C"/>
    <property type="match status" value="1"/>
</dbReference>
<comment type="pathway">
    <text evidence="2">Amino-acid biosynthesis; L-serine biosynthesis; L-serine from 3-phospho-D-glycerate: step 1/3.</text>
</comment>
<evidence type="ECO:0000256" key="2">
    <source>
        <dbReference type="ARBA" id="ARBA00005216"/>
    </source>
</evidence>
<dbReference type="PROSITE" id="PS51671">
    <property type="entry name" value="ACT"/>
    <property type="match status" value="1"/>
</dbReference>
<evidence type="ECO:0000256" key="12">
    <source>
        <dbReference type="RuleBase" id="RU003719"/>
    </source>
</evidence>
<name>A0A0R1HT14_9LACO</name>
<dbReference type="EC" id="1.1.1.95" evidence="5"/>
<comment type="similarity">
    <text evidence="3 12">Belongs to the D-isomer specific 2-hydroxyacid dehydrogenase family.</text>
</comment>
<keyword evidence="15" id="KW-1185">Reference proteome</keyword>
<dbReference type="Gene3D" id="3.30.70.260">
    <property type="match status" value="1"/>
</dbReference>
<dbReference type="OrthoDB" id="9805416at2"/>
<dbReference type="InterPro" id="IPR002912">
    <property type="entry name" value="ACT_dom"/>
</dbReference>
<dbReference type="InterPro" id="IPR006139">
    <property type="entry name" value="D-isomer_2_OHA_DH_cat_dom"/>
</dbReference>
<dbReference type="InterPro" id="IPR045865">
    <property type="entry name" value="ACT-like_dom_sf"/>
</dbReference>
<evidence type="ECO:0000256" key="4">
    <source>
        <dbReference type="ARBA" id="ARBA00013001"/>
    </source>
</evidence>
<dbReference type="InterPro" id="IPR050223">
    <property type="entry name" value="D-isomer_2-hydroxyacid_DH"/>
</dbReference>
<dbReference type="InterPro" id="IPR036291">
    <property type="entry name" value="NAD(P)-bd_dom_sf"/>
</dbReference>
<evidence type="ECO:0000256" key="8">
    <source>
        <dbReference type="ARBA" id="ARBA00023027"/>
    </source>
</evidence>
<evidence type="ECO:0000259" key="13">
    <source>
        <dbReference type="PROSITE" id="PS51671"/>
    </source>
</evidence>
<feature type="domain" description="ACT" evidence="13">
    <location>
        <begin position="307"/>
        <end position="382"/>
    </location>
</feature>
<evidence type="ECO:0000256" key="1">
    <source>
        <dbReference type="ARBA" id="ARBA00003800"/>
    </source>
</evidence>
<dbReference type="SUPFAM" id="SSF55021">
    <property type="entry name" value="ACT-like"/>
    <property type="match status" value="1"/>
</dbReference>
<dbReference type="Pfam" id="PF00389">
    <property type="entry name" value="2-Hacid_dh"/>
    <property type="match status" value="1"/>
</dbReference>
<dbReference type="GO" id="GO:0016618">
    <property type="term" value="F:hydroxypyruvate reductase [NAD(P)H] activity"/>
    <property type="evidence" value="ECO:0007669"/>
    <property type="project" value="TreeGrafter"/>
</dbReference>
<reference evidence="14 15" key="1">
    <citation type="journal article" date="2015" name="Genome Announc.">
        <title>Expanding the biotechnology potential of lactobacilli through comparative genomics of 213 strains and associated genera.</title>
        <authorList>
            <person name="Sun Z."/>
            <person name="Harris H.M."/>
            <person name="McCann A."/>
            <person name="Guo C."/>
            <person name="Argimon S."/>
            <person name="Zhang W."/>
            <person name="Yang X."/>
            <person name="Jeffery I.B."/>
            <person name="Cooney J.C."/>
            <person name="Kagawa T.F."/>
            <person name="Liu W."/>
            <person name="Song Y."/>
            <person name="Salvetti E."/>
            <person name="Wrobel A."/>
            <person name="Rasinkangas P."/>
            <person name="Parkhill J."/>
            <person name="Rea M.C."/>
            <person name="O'Sullivan O."/>
            <person name="Ritari J."/>
            <person name="Douillard F.P."/>
            <person name="Paul Ross R."/>
            <person name="Yang R."/>
            <person name="Briner A.E."/>
            <person name="Felis G.E."/>
            <person name="de Vos W.M."/>
            <person name="Barrangou R."/>
            <person name="Klaenhammer T.R."/>
            <person name="Caufield P.W."/>
            <person name="Cui Y."/>
            <person name="Zhang H."/>
            <person name="O'Toole P.W."/>
        </authorList>
    </citation>
    <scope>NUCLEOTIDE SEQUENCE [LARGE SCALE GENOMIC DNA]</scope>
    <source>
        <strain evidence="14 15">JCM 15530</strain>
    </source>
</reference>
<dbReference type="Gene3D" id="3.40.50.720">
    <property type="entry name" value="NAD(P)-binding Rossmann-like Domain"/>
    <property type="match status" value="2"/>
</dbReference>
<dbReference type="PANTHER" id="PTHR10996">
    <property type="entry name" value="2-HYDROXYACID DEHYDROGENASE-RELATED"/>
    <property type="match status" value="1"/>
</dbReference>
<evidence type="ECO:0000256" key="5">
    <source>
        <dbReference type="ARBA" id="ARBA00013143"/>
    </source>
</evidence>
<gene>
    <name evidence="14" type="ORF">FC96_GL002358</name>
</gene>
<dbReference type="SUPFAM" id="SSF51735">
    <property type="entry name" value="NAD(P)-binding Rossmann-fold domains"/>
    <property type="match status" value="1"/>
</dbReference>
<comment type="catalytic activity">
    <reaction evidence="10">
        <text>(R)-2-hydroxyglutarate + NAD(+) = 2-oxoglutarate + NADH + H(+)</text>
        <dbReference type="Rhea" id="RHEA:49612"/>
        <dbReference type="ChEBI" id="CHEBI:15378"/>
        <dbReference type="ChEBI" id="CHEBI:15801"/>
        <dbReference type="ChEBI" id="CHEBI:16810"/>
        <dbReference type="ChEBI" id="CHEBI:57540"/>
        <dbReference type="ChEBI" id="CHEBI:57945"/>
        <dbReference type="EC" id="1.1.1.399"/>
    </reaction>
</comment>
<dbReference type="EC" id="1.1.1.399" evidence="4"/>
<evidence type="ECO:0000256" key="7">
    <source>
        <dbReference type="ARBA" id="ARBA00023002"/>
    </source>
</evidence>
<dbReference type="AlphaFoldDB" id="A0A0R1HT14"/>
<dbReference type="STRING" id="1302272.FC96_GL002358"/>
<evidence type="ECO:0000256" key="6">
    <source>
        <dbReference type="ARBA" id="ARBA00021582"/>
    </source>
</evidence>
<evidence type="ECO:0000313" key="15">
    <source>
        <dbReference type="Proteomes" id="UP000050911"/>
    </source>
</evidence>
<dbReference type="GO" id="GO:0030267">
    <property type="term" value="F:glyoxylate reductase (NADPH) activity"/>
    <property type="evidence" value="ECO:0007669"/>
    <property type="project" value="TreeGrafter"/>
</dbReference>
<evidence type="ECO:0000256" key="10">
    <source>
        <dbReference type="ARBA" id="ARBA00048126"/>
    </source>
</evidence>
<sequence length="391" mass="42889">MYQVKIIDNFDLSTVDDHLLTASETASPDVILVRSSQVPDRLITPRLLLIARSGIGTNTINLAASTTNGTAVFNTPGANANAVKELIIQCLFQAVRPLSQAIRETAKLTADPLQPAAEQQRQAFIGSELYGKTIGIIGLGTIGQRLADTCYHLGLQVVGYNRSPKNLQHVRQVANIAEVLTQADFVVLLLPLTTETSRIIDGPKLALMRPSATLLNFGRGELVDNSAVVQAVQDRRLKAYITDFPHRDLQNIPHIWQLPHLGGNTREALSHSTNLTFQNTQDFLTAGTVRASVNFPTADLPFASPDRLTLFFKDRPGFWAEVDSLLTQNHIPVEEMVVNTRDSVGYILMNTTLSLAQRQHWTTLRQALMAVSGMIRVRLLANASAPFSPSI</sequence>
<dbReference type="EMBL" id="AZCX01000007">
    <property type="protein sequence ID" value="KRK47635.1"/>
    <property type="molecule type" value="Genomic_DNA"/>
</dbReference>
<evidence type="ECO:0000256" key="9">
    <source>
        <dbReference type="ARBA" id="ARBA00030455"/>
    </source>
</evidence>
<protein>
    <recommendedName>
        <fullName evidence="6">D-3-phosphoglycerate dehydrogenase</fullName>
        <ecNumber evidence="4">1.1.1.399</ecNumber>
        <ecNumber evidence="5">1.1.1.95</ecNumber>
    </recommendedName>
    <alternativeName>
        <fullName evidence="9">2-oxoglutarate reductase</fullName>
    </alternativeName>
</protein>
<dbReference type="GO" id="GO:0051287">
    <property type="term" value="F:NAD binding"/>
    <property type="evidence" value="ECO:0007669"/>
    <property type="project" value="InterPro"/>
</dbReference>
<keyword evidence="8" id="KW-0520">NAD</keyword>
<dbReference type="UniPathway" id="UPA00135">
    <property type="reaction ID" value="UER00196"/>
</dbReference>
<dbReference type="SUPFAM" id="SSF52283">
    <property type="entry name" value="Formate/glycerate dehydrogenase catalytic domain-like"/>
    <property type="match status" value="1"/>
</dbReference>
<accession>A0A0R1HT14</accession>
<keyword evidence="7 12" id="KW-0560">Oxidoreductase</keyword>
<dbReference type="PANTHER" id="PTHR10996:SF178">
    <property type="entry name" value="2-HYDROXYACID DEHYDROGENASE YGL185C-RELATED"/>
    <property type="match status" value="1"/>
</dbReference>
<evidence type="ECO:0000256" key="11">
    <source>
        <dbReference type="ARBA" id="ARBA00048731"/>
    </source>
</evidence>
<comment type="function">
    <text evidence="1">Catalyzes the reversible oxidation of 3-phospho-D-glycerate to 3-phosphonooxypyruvate, the first step of the phosphorylated L-serine biosynthesis pathway. Also catalyzes the reversible oxidation of 2-hydroxyglutarate to 2-oxoglutarate.</text>
</comment>
<dbReference type="Proteomes" id="UP000050911">
    <property type="component" value="Unassembled WGS sequence"/>
</dbReference>
<dbReference type="InterPro" id="IPR006140">
    <property type="entry name" value="D-isomer_DH_NAD-bd"/>
</dbReference>
<organism evidence="14 15">
    <name type="scientific">Secundilactobacillus kimchicus JCM 15530</name>
    <dbReference type="NCBI Taxonomy" id="1302272"/>
    <lineage>
        <taxon>Bacteria</taxon>
        <taxon>Bacillati</taxon>
        <taxon>Bacillota</taxon>
        <taxon>Bacilli</taxon>
        <taxon>Lactobacillales</taxon>
        <taxon>Lactobacillaceae</taxon>
        <taxon>Secundilactobacillus</taxon>
    </lineage>
</organism>
<proteinExistence type="inferred from homology"/>
<dbReference type="GO" id="GO:0005829">
    <property type="term" value="C:cytosol"/>
    <property type="evidence" value="ECO:0007669"/>
    <property type="project" value="TreeGrafter"/>
</dbReference>
<dbReference type="RefSeq" id="WP_056942793.1">
    <property type="nucleotide sequence ID" value="NZ_AZCX01000007.1"/>
</dbReference>
<comment type="caution">
    <text evidence="14">The sequence shown here is derived from an EMBL/GenBank/DDBJ whole genome shotgun (WGS) entry which is preliminary data.</text>
</comment>
<evidence type="ECO:0000256" key="3">
    <source>
        <dbReference type="ARBA" id="ARBA00005854"/>
    </source>
</evidence>
<evidence type="ECO:0000313" key="14">
    <source>
        <dbReference type="EMBL" id="KRK47635.1"/>
    </source>
</evidence>
<dbReference type="GO" id="GO:0004617">
    <property type="term" value="F:phosphoglycerate dehydrogenase activity"/>
    <property type="evidence" value="ECO:0007669"/>
    <property type="project" value="UniProtKB-EC"/>
</dbReference>
<comment type="catalytic activity">
    <reaction evidence="11">
        <text>(2R)-3-phosphoglycerate + NAD(+) = 3-phosphooxypyruvate + NADH + H(+)</text>
        <dbReference type="Rhea" id="RHEA:12641"/>
        <dbReference type="ChEBI" id="CHEBI:15378"/>
        <dbReference type="ChEBI" id="CHEBI:18110"/>
        <dbReference type="ChEBI" id="CHEBI:57540"/>
        <dbReference type="ChEBI" id="CHEBI:57945"/>
        <dbReference type="ChEBI" id="CHEBI:58272"/>
        <dbReference type="EC" id="1.1.1.95"/>
    </reaction>
</comment>
<dbReference type="PATRIC" id="fig|1302272.5.peg.2409"/>